<organism evidence="1 2">
    <name type="scientific">Pristionchus entomophagus</name>
    <dbReference type="NCBI Taxonomy" id="358040"/>
    <lineage>
        <taxon>Eukaryota</taxon>
        <taxon>Metazoa</taxon>
        <taxon>Ecdysozoa</taxon>
        <taxon>Nematoda</taxon>
        <taxon>Chromadorea</taxon>
        <taxon>Rhabditida</taxon>
        <taxon>Rhabditina</taxon>
        <taxon>Diplogasteromorpha</taxon>
        <taxon>Diplogasteroidea</taxon>
        <taxon>Neodiplogasteridae</taxon>
        <taxon>Pristionchus</taxon>
    </lineage>
</organism>
<protein>
    <submittedName>
        <fullName evidence="1">Uncharacterized protein</fullName>
    </submittedName>
</protein>
<evidence type="ECO:0000313" key="1">
    <source>
        <dbReference type="EMBL" id="GMT00537.1"/>
    </source>
</evidence>
<comment type="caution">
    <text evidence="1">The sequence shown here is derived from an EMBL/GenBank/DDBJ whole genome shotgun (WGS) entry which is preliminary data.</text>
</comment>
<name>A0AAV5U260_9BILA</name>
<feature type="non-terminal residue" evidence="1">
    <location>
        <position position="82"/>
    </location>
</feature>
<accession>A0AAV5U260</accession>
<dbReference type="Proteomes" id="UP001432027">
    <property type="component" value="Unassembled WGS sequence"/>
</dbReference>
<feature type="non-terminal residue" evidence="1">
    <location>
        <position position="1"/>
    </location>
</feature>
<dbReference type="AlphaFoldDB" id="A0AAV5U260"/>
<dbReference type="EMBL" id="BTSX01000005">
    <property type="protein sequence ID" value="GMT00537.1"/>
    <property type="molecule type" value="Genomic_DNA"/>
</dbReference>
<sequence length="82" mass="9537">SEWMEMGEEAEKKAKFAIITQYETNGYVEYNFGRSQYQTTSDQLVEQLIDLDVSHSTTIMVPVELIDEEDTHRLGRVITDFD</sequence>
<evidence type="ECO:0000313" key="2">
    <source>
        <dbReference type="Proteomes" id="UP001432027"/>
    </source>
</evidence>
<gene>
    <name evidence="1" type="ORF">PENTCL1PPCAC_22711</name>
</gene>
<proteinExistence type="predicted"/>
<keyword evidence="2" id="KW-1185">Reference proteome</keyword>
<reference evidence="1" key="1">
    <citation type="submission" date="2023-10" db="EMBL/GenBank/DDBJ databases">
        <title>Genome assembly of Pristionchus species.</title>
        <authorList>
            <person name="Yoshida K."/>
            <person name="Sommer R.J."/>
        </authorList>
    </citation>
    <scope>NUCLEOTIDE SEQUENCE</scope>
    <source>
        <strain evidence="1">RS0144</strain>
    </source>
</reference>